<name>A0AAV4REL1_CAEEX</name>
<sequence>MFSQTGKREETGTLITRMEGNRIKNAYLRIVCRNSAISNLFLRNMPDESFCSWHRLQTFHCRWKRVVSLGCKVLSHRQALANMQNISSMKVSFHFVNR</sequence>
<proteinExistence type="predicted"/>
<accession>A0AAV4REL1</accession>
<reference evidence="1 2" key="1">
    <citation type="submission" date="2021-06" db="EMBL/GenBank/DDBJ databases">
        <title>Caerostris extrusa draft genome.</title>
        <authorList>
            <person name="Kono N."/>
            <person name="Arakawa K."/>
        </authorList>
    </citation>
    <scope>NUCLEOTIDE SEQUENCE [LARGE SCALE GENOMIC DNA]</scope>
</reference>
<protein>
    <submittedName>
        <fullName evidence="1">Uncharacterized protein</fullName>
    </submittedName>
</protein>
<keyword evidence="2" id="KW-1185">Reference proteome</keyword>
<evidence type="ECO:0000313" key="2">
    <source>
        <dbReference type="Proteomes" id="UP001054945"/>
    </source>
</evidence>
<comment type="caution">
    <text evidence="1">The sequence shown here is derived from an EMBL/GenBank/DDBJ whole genome shotgun (WGS) entry which is preliminary data.</text>
</comment>
<gene>
    <name evidence="1" type="ORF">CEXT_569521</name>
</gene>
<dbReference type="Proteomes" id="UP001054945">
    <property type="component" value="Unassembled WGS sequence"/>
</dbReference>
<evidence type="ECO:0000313" key="1">
    <source>
        <dbReference type="EMBL" id="GIY20344.1"/>
    </source>
</evidence>
<organism evidence="1 2">
    <name type="scientific">Caerostris extrusa</name>
    <name type="common">Bark spider</name>
    <name type="synonym">Caerostris bankana</name>
    <dbReference type="NCBI Taxonomy" id="172846"/>
    <lineage>
        <taxon>Eukaryota</taxon>
        <taxon>Metazoa</taxon>
        <taxon>Ecdysozoa</taxon>
        <taxon>Arthropoda</taxon>
        <taxon>Chelicerata</taxon>
        <taxon>Arachnida</taxon>
        <taxon>Araneae</taxon>
        <taxon>Araneomorphae</taxon>
        <taxon>Entelegynae</taxon>
        <taxon>Araneoidea</taxon>
        <taxon>Araneidae</taxon>
        <taxon>Caerostris</taxon>
    </lineage>
</organism>
<dbReference type="AlphaFoldDB" id="A0AAV4REL1"/>
<dbReference type="EMBL" id="BPLR01007868">
    <property type="protein sequence ID" value="GIY20344.1"/>
    <property type="molecule type" value="Genomic_DNA"/>
</dbReference>